<name>A0A1I3XGC2_9BACL</name>
<evidence type="ECO:0000259" key="4">
    <source>
        <dbReference type="PROSITE" id="PS01124"/>
    </source>
</evidence>
<dbReference type="STRING" id="1884381.SAMN05518846_109223"/>
<dbReference type="InterPro" id="IPR018062">
    <property type="entry name" value="HTH_AraC-typ_CS"/>
</dbReference>
<dbReference type="InterPro" id="IPR003313">
    <property type="entry name" value="AraC-bd"/>
</dbReference>
<evidence type="ECO:0000256" key="1">
    <source>
        <dbReference type="ARBA" id="ARBA00023015"/>
    </source>
</evidence>
<dbReference type="Gene3D" id="2.60.120.280">
    <property type="entry name" value="Regulatory protein AraC"/>
    <property type="match status" value="1"/>
</dbReference>
<dbReference type="RefSeq" id="WP_092270336.1">
    <property type="nucleotide sequence ID" value="NZ_BJOE01000063.1"/>
</dbReference>
<dbReference type="PROSITE" id="PS00041">
    <property type="entry name" value="HTH_ARAC_FAMILY_1"/>
    <property type="match status" value="1"/>
</dbReference>
<evidence type="ECO:0000256" key="3">
    <source>
        <dbReference type="ARBA" id="ARBA00023163"/>
    </source>
</evidence>
<sequence length="291" mass="34028">MGSYMEKAAHDWTDDSIRIIATPSMAAKSTYFYVQEVGHFRTLPTYFTERQSLNSFLIVYTLAGTGYLHYQGVTHELSRNQVFFIDCQEYQHYRTDKHELWELVWVHFNGSNSRGYFEQFMKNGSPVLTLDESSTIPQILSQLLEVNLQKDIRTEPLSSKYLVDLLTEMIIMTSPQEADGSFLPAHIQRIVSDLDKRFQEKISLDELANQHAISKYHLLREYKKYTGYTPNEYVIHRRITYAKELLTYSDLTIGEIASLSGMDNVSHFIHLFKQRVEMTPLAYRKKWQGIH</sequence>
<dbReference type="InterPro" id="IPR037923">
    <property type="entry name" value="HTH-like"/>
</dbReference>
<dbReference type="GO" id="GO:0043565">
    <property type="term" value="F:sequence-specific DNA binding"/>
    <property type="evidence" value="ECO:0007669"/>
    <property type="project" value="InterPro"/>
</dbReference>
<organism evidence="5 6">
    <name type="scientific">Brevibacillus centrosporus</name>
    <dbReference type="NCBI Taxonomy" id="54910"/>
    <lineage>
        <taxon>Bacteria</taxon>
        <taxon>Bacillati</taxon>
        <taxon>Bacillota</taxon>
        <taxon>Bacilli</taxon>
        <taxon>Bacillales</taxon>
        <taxon>Paenibacillaceae</taxon>
        <taxon>Brevibacillus</taxon>
    </lineage>
</organism>
<dbReference type="Gene3D" id="1.10.10.60">
    <property type="entry name" value="Homeodomain-like"/>
    <property type="match status" value="2"/>
</dbReference>
<dbReference type="PANTHER" id="PTHR43280:SF2">
    <property type="entry name" value="HTH-TYPE TRANSCRIPTIONAL REGULATOR EXSA"/>
    <property type="match status" value="1"/>
</dbReference>
<dbReference type="SUPFAM" id="SSF46689">
    <property type="entry name" value="Homeodomain-like"/>
    <property type="match status" value="2"/>
</dbReference>
<gene>
    <name evidence="5" type="ORF">SAMN05518846_109223</name>
</gene>
<evidence type="ECO:0000313" key="6">
    <source>
        <dbReference type="Proteomes" id="UP000198915"/>
    </source>
</evidence>
<dbReference type="SUPFAM" id="SSF51215">
    <property type="entry name" value="Regulatory protein AraC"/>
    <property type="match status" value="1"/>
</dbReference>
<dbReference type="SMART" id="SM00342">
    <property type="entry name" value="HTH_ARAC"/>
    <property type="match status" value="1"/>
</dbReference>
<dbReference type="PANTHER" id="PTHR43280">
    <property type="entry name" value="ARAC-FAMILY TRANSCRIPTIONAL REGULATOR"/>
    <property type="match status" value="1"/>
</dbReference>
<dbReference type="InterPro" id="IPR009057">
    <property type="entry name" value="Homeodomain-like_sf"/>
</dbReference>
<accession>A0A1I3XGC2</accession>
<evidence type="ECO:0000256" key="2">
    <source>
        <dbReference type="ARBA" id="ARBA00023125"/>
    </source>
</evidence>
<dbReference type="GO" id="GO:0003700">
    <property type="term" value="F:DNA-binding transcription factor activity"/>
    <property type="evidence" value="ECO:0007669"/>
    <property type="project" value="InterPro"/>
</dbReference>
<dbReference type="InterPro" id="IPR018060">
    <property type="entry name" value="HTH_AraC"/>
</dbReference>
<dbReference type="AlphaFoldDB" id="A0A1I3XGC2"/>
<dbReference type="PROSITE" id="PS01124">
    <property type="entry name" value="HTH_ARAC_FAMILY_2"/>
    <property type="match status" value="1"/>
</dbReference>
<dbReference type="EMBL" id="FORT01000009">
    <property type="protein sequence ID" value="SFK18530.1"/>
    <property type="molecule type" value="Genomic_DNA"/>
</dbReference>
<dbReference type="Pfam" id="PF02311">
    <property type="entry name" value="AraC_binding"/>
    <property type="match status" value="1"/>
</dbReference>
<protein>
    <submittedName>
        <fullName evidence="5">Transcriptional regulator, AraC family</fullName>
    </submittedName>
</protein>
<dbReference type="Proteomes" id="UP000198915">
    <property type="component" value="Unassembled WGS sequence"/>
</dbReference>
<feature type="domain" description="HTH araC/xylS-type" evidence="4">
    <location>
        <begin position="188"/>
        <end position="286"/>
    </location>
</feature>
<evidence type="ECO:0000313" key="5">
    <source>
        <dbReference type="EMBL" id="SFK18530.1"/>
    </source>
</evidence>
<keyword evidence="2" id="KW-0238">DNA-binding</keyword>
<proteinExistence type="predicted"/>
<keyword evidence="1" id="KW-0805">Transcription regulation</keyword>
<keyword evidence="3" id="KW-0804">Transcription</keyword>
<keyword evidence="6" id="KW-1185">Reference proteome</keyword>
<reference evidence="6" key="1">
    <citation type="submission" date="2016-10" db="EMBL/GenBank/DDBJ databases">
        <authorList>
            <person name="Varghese N."/>
            <person name="Submissions S."/>
        </authorList>
    </citation>
    <scope>NUCLEOTIDE SEQUENCE [LARGE SCALE GENOMIC DNA]</scope>
    <source>
        <strain evidence="6">OK042</strain>
    </source>
</reference>
<dbReference type="Pfam" id="PF12833">
    <property type="entry name" value="HTH_18"/>
    <property type="match status" value="1"/>
</dbReference>